<dbReference type="InterPro" id="IPR014031">
    <property type="entry name" value="Ketoacyl_synth_C"/>
</dbReference>
<dbReference type="InterPro" id="IPR016039">
    <property type="entry name" value="Thiolase-like"/>
</dbReference>
<dbReference type="SUPFAM" id="SSF47336">
    <property type="entry name" value="ACP-like"/>
    <property type="match status" value="1"/>
</dbReference>
<dbReference type="Pfam" id="PF00668">
    <property type="entry name" value="Condensation"/>
    <property type="match status" value="1"/>
</dbReference>
<dbReference type="InterPro" id="IPR001242">
    <property type="entry name" value="Condensation_dom"/>
</dbReference>
<dbReference type="Gene3D" id="3.30.559.10">
    <property type="entry name" value="Chloramphenicol acetyltransferase-like domain"/>
    <property type="match status" value="1"/>
</dbReference>
<feature type="domain" description="Ketosynthase family 3 (KS3)" evidence="6">
    <location>
        <begin position="1099"/>
        <end position="1517"/>
    </location>
</feature>
<dbReference type="Gene3D" id="1.10.1200.10">
    <property type="entry name" value="ACP-like"/>
    <property type="match status" value="1"/>
</dbReference>
<evidence type="ECO:0000313" key="7">
    <source>
        <dbReference type="EMBL" id="KAF2733364.1"/>
    </source>
</evidence>
<dbReference type="Pfam" id="PF00109">
    <property type="entry name" value="ketoacyl-synt"/>
    <property type="match status" value="1"/>
</dbReference>
<dbReference type="Gene3D" id="3.30.300.30">
    <property type="match status" value="1"/>
</dbReference>
<dbReference type="CDD" id="cd05930">
    <property type="entry name" value="A_NRPS"/>
    <property type="match status" value="1"/>
</dbReference>
<keyword evidence="8" id="KW-1185">Reference proteome</keyword>
<dbReference type="SUPFAM" id="SSF53901">
    <property type="entry name" value="Thiolase-like"/>
    <property type="match status" value="1"/>
</dbReference>
<accession>A0A9P4V0D7</accession>
<dbReference type="Gene3D" id="3.30.559.30">
    <property type="entry name" value="Nonribosomal peptide synthetase, condensation domain"/>
    <property type="match status" value="1"/>
</dbReference>
<dbReference type="InterPro" id="IPR014030">
    <property type="entry name" value="Ketoacyl_synth_N"/>
</dbReference>
<dbReference type="Pfam" id="PF00501">
    <property type="entry name" value="AMP-binding"/>
    <property type="match status" value="1"/>
</dbReference>
<evidence type="ECO:0000256" key="3">
    <source>
        <dbReference type="ARBA" id="ARBA00022598"/>
    </source>
</evidence>
<dbReference type="SUPFAM" id="SSF56801">
    <property type="entry name" value="Acetyl-CoA synthetase-like"/>
    <property type="match status" value="1"/>
</dbReference>
<evidence type="ECO:0000259" key="6">
    <source>
        <dbReference type="PROSITE" id="PS52004"/>
    </source>
</evidence>
<name>A0A9P4V0D7_9PLEO</name>
<comment type="caution">
    <text evidence="7">The sequence shown here is derived from an EMBL/GenBank/DDBJ whole genome shotgun (WGS) entry which is preliminary data.</text>
</comment>
<dbReference type="InterPro" id="IPR036736">
    <property type="entry name" value="ACP-like_sf"/>
</dbReference>
<dbReference type="Proteomes" id="UP000799444">
    <property type="component" value="Unassembled WGS sequence"/>
</dbReference>
<evidence type="ECO:0000256" key="4">
    <source>
        <dbReference type="ARBA" id="ARBA00022679"/>
    </source>
</evidence>
<dbReference type="InterPro" id="IPR000873">
    <property type="entry name" value="AMP-dep_synth/lig_dom"/>
</dbReference>
<dbReference type="SUPFAM" id="SSF52777">
    <property type="entry name" value="CoA-dependent acyltransferases"/>
    <property type="match status" value="2"/>
</dbReference>
<dbReference type="EMBL" id="ML996162">
    <property type="protein sequence ID" value="KAF2733364.1"/>
    <property type="molecule type" value="Genomic_DNA"/>
</dbReference>
<dbReference type="Gene3D" id="3.40.50.12780">
    <property type="entry name" value="N-terminal domain of ligase-like"/>
    <property type="match status" value="1"/>
</dbReference>
<sequence>MSFLQDGAMNIISPLREGNFIQSNHGISNAQPSLPISMHPLSRSQEALWLDYEMDPQSTKYNLTLSWKFASGNSLSSAPSTETIVKGIHQLTTRHVVLRSLIAKINGRAHMIERSIEEAQPDIRILDTRKAVSSVVATLHRPFDLRTELPARWWIVRGEKSCMVYLVAHHVAVDGQSMSILSNELLEIIEGRGTLLAPAPPPNLLDRSTDHKIQSEHAATILSQLKSRNTLPWLKSEPLANASNQPYRKIQTWTTFAKADLEAWSTAYHTSWFRIATSLLGLLIVDHSRPRFSTDEVITVAFGGRPKGMENHIGQFTNGLPVKLPLWEAVLDGDGRFKTFVGAVSNNISRVKRAETVSPIEVAAMCRDSNMLYTPPKVAVSYSPALADSRCRLFPVEGSWDLFFCFLQTGDNVQLGVVYDPVAISEELLLEMNTKFARWLDASRSDPDELKILQMLDWVPKIPSLPLRLGETQISSSQGHFQRHVHHWIDAHATSTPGAIAMDNRELNISMTYGELYKSTNEKTTQLLLEGASKECVVLIQLPRGFAVIEWIIAVLKCGAAFVYLDPASPSQQRQIIESDCRPRVVVDAEYLIKRGCNNGTKNFPPTPPNEAVDSCDSTNKTNAGTSNSDLAYIIYTSGSTGSPKGVQIEHGNLANFVRASQQAFRCGYGSRVLQLASFAFDASILEWTAALCTGGCLCFAEHPQYLVGEYLADVLELNRVSFLQATPTVLETLPLHLEMSNLLQISIGGEKGARSVFESWHSRGIDLVHAYGPSETSIAVSLNKIEKTEDLPEIISVGPPLPGVSFHIFEEASSQAATPGVAGEVCVSGNQVGRGYCDRIEATSKSFFIGSDGQRTYRTGDRGYLLDDGSLVVSGRLDRELKIRGFRIAPEEIEGALLDAGIGVLEASVHPSQDGLGIWALVAPETTDSESLVEALKKTLPSYKIPTILKPINSLPKSISGKVDHKAVKQLLEQNCIRQKVLTAKHDDAPSISVGESADEDKLAQIWEDLISPGCLIPRDVNFFDVGGHSLLVPKLLDQLRTAFPSQGLQIRVLDLFHHSTIKTQARFIQSLRPAALKSPETPPVATSVPTISVNPNTDKIAIIGISGRFPGASNADDFYSRLMAGYSEITTQQWSCPRSSTRDDGMLWVPRAGILSNIEAFDARFWHLSDEDATDMDPQHRLFLEVAHEALVDAGIDVFADAGKHAAKKIGVFVGSANPSYHQYTESTSSNAWLRENRALAMPSISARAAYHLNLTGPNVTVQVNCASSTVAFSLACDALRLGRCEVAIVGGVSIQLYEGGYATGKGGIFSPSGECRPFDAHADGTVPADAVTAIVLTKYSPSQLENTPIYAKVLGTAIGSDGAVGKAGYQVPSPRGVADVMKAAWTEAGTEIANLRYAELHTGGTPIGDALELEALTTTMRETVDGPSNLTVGCVKANIGNAQHASGLVSIIKLCKAIQHGVIPRTKDLESVPDVANCPDIDLARKDTRLRAGDALAVSALGWGGLASHIVLGCPGRELQKQVLPLSDGIFTRKIFAAPRIKVVSKS</sequence>
<dbReference type="CDD" id="cd00833">
    <property type="entry name" value="PKS"/>
    <property type="match status" value="1"/>
</dbReference>
<dbReference type="InterPro" id="IPR045851">
    <property type="entry name" value="AMP-bd_C_sf"/>
</dbReference>
<evidence type="ECO:0000256" key="2">
    <source>
        <dbReference type="ARBA" id="ARBA00022553"/>
    </source>
</evidence>
<dbReference type="GO" id="GO:0016746">
    <property type="term" value="F:acyltransferase activity"/>
    <property type="evidence" value="ECO:0007669"/>
    <property type="project" value="InterPro"/>
</dbReference>
<evidence type="ECO:0000256" key="1">
    <source>
        <dbReference type="ARBA" id="ARBA00022450"/>
    </source>
</evidence>
<dbReference type="InterPro" id="IPR042099">
    <property type="entry name" value="ANL_N_sf"/>
</dbReference>
<evidence type="ECO:0000313" key="8">
    <source>
        <dbReference type="Proteomes" id="UP000799444"/>
    </source>
</evidence>
<dbReference type="PANTHER" id="PTHR45527">
    <property type="entry name" value="NONRIBOSOMAL PEPTIDE SYNTHETASE"/>
    <property type="match status" value="1"/>
</dbReference>
<feature type="domain" description="Carrier" evidence="5">
    <location>
        <begin position="995"/>
        <end position="1074"/>
    </location>
</feature>
<protein>
    <submittedName>
        <fullName evidence="7">Acetyl-CoA synthetase-like protein</fullName>
    </submittedName>
</protein>
<keyword evidence="1" id="KW-0596">Phosphopantetheine</keyword>
<dbReference type="GO" id="GO:0005737">
    <property type="term" value="C:cytoplasm"/>
    <property type="evidence" value="ECO:0007669"/>
    <property type="project" value="TreeGrafter"/>
</dbReference>
<dbReference type="Pfam" id="PF02801">
    <property type="entry name" value="Ketoacyl-synt_C"/>
    <property type="match status" value="1"/>
</dbReference>
<dbReference type="PROSITE" id="PS52004">
    <property type="entry name" value="KS3_2"/>
    <property type="match status" value="1"/>
</dbReference>
<keyword evidence="4" id="KW-0808">Transferase</keyword>
<dbReference type="InterPro" id="IPR023213">
    <property type="entry name" value="CAT-like_dom_sf"/>
</dbReference>
<dbReference type="GO" id="GO:0043041">
    <property type="term" value="P:amino acid activation for nonribosomal peptide biosynthetic process"/>
    <property type="evidence" value="ECO:0007669"/>
    <property type="project" value="TreeGrafter"/>
</dbReference>
<dbReference type="GO" id="GO:0044550">
    <property type="term" value="P:secondary metabolite biosynthetic process"/>
    <property type="evidence" value="ECO:0007669"/>
    <property type="project" value="TreeGrafter"/>
</dbReference>
<dbReference type="PANTHER" id="PTHR45527:SF1">
    <property type="entry name" value="FATTY ACID SYNTHASE"/>
    <property type="match status" value="1"/>
</dbReference>
<keyword evidence="2" id="KW-0597">Phosphoprotein</keyword>
<proteinExistence type="predicted"/>
<dbReference type="InterPro" id="IPR020841">
    <property type="entry name" value="PKS_Beta-ketoAc_synthase_dom"/>
</dbReference>
<dbReference type="PROSITE" id="PS50075">
    <property type="entry name" value="CARRIER"/>
    <property type="match status" value="1"/>
</dbReference>
<keyword evidence="3" id="KW-0436">Ligase</keyword>
<dbReference type="Pfam" id="PF00550">
    <property type="entry name" value="PP-binding"/>
    <property type="match status" value="1"/>
</dbReference>
<dbReference type="GO" id="GO:0016874">
    <property type="term" value="F:ligase activity"/>
    <property type="evidence" value="ECO:0007669"/>
    <property type="project" value="UniProtKB-KW"/>
</dbReference>
<evidence type="ECO:0000259" key="5">
    <source>
        <dbReference type="PROSITE" id="PS50075"/>
    </source>
</evidence>
<reference evidence="7" key="1">
    <citation type="journal article" date="2020" name="Stud. Mycol.">
        <title>101 Dothideomycetes genomes: a test case for predicting lifestyles and emergence of pathogens.</title>
        <authorList>
            <person name="Haridas S."/>
            <person name="Albert R."/>
            <person name="Binder M."/>
            <person name="Bloem J."/>
            <person name="Labutti K."/>
            <person name="Salamov A."/>
            <person name="Andreopoulos B."/>
            <person name="Baker S."/>
            <person name="Barry K."/>
            <person name="Bills G."/>
            <person name="Bluhm B."/>
            <person name="Cannon C."/>
            <person name="Castanera R."/>
            <person name="Culley D."/>
            <person name="Daum C."/>
            <person name="Ezra D."/>
            <person name="Gonzalez J."/>
            <person name="Henrissat B."/>
            <person name="Kuo A."/>
            <person name="Liang C."/>
            <person name="Lipzen A."/>
            <person name="Lutzoni F."/>
            <person name="Magnuson J."/>
            <person name="Mondo S."/>
            <person name="Nolan M."/>
            <person name="Ohm R."/>
            <person name="Pangilinan J."/>
            <person name="Park H.-J."/>
            <person name="Ramirez L."/>
            <person name="Alfaro M."/>
            <person name="Sun H."/>
            <person name="Tritt A."/>
            <person name="Yoshinaga Y."/>
            <person name="Zwiers L.-H."/>
            <person name="Turgeon B."/>
            <person name="Goodwin S."/>
            <person name="Spatafora J."/>
            <person name="Crous P."/>
            <person name="Grigoriev I."/>
        </authorList>
    </citation>
    <scope>NUCLEOTIDE SEQUENCE</scope>
    <source>
        <strain evidence="7">CBS 125425</strain>
    </source>
</reference>
<dbReference type="Gene3D" id="3.40.47.10">
    <property type="match status" value="1"/>
</dbReference>
<dbReference type="InterPro" id="IPR020845">
    <property type="entry name" value="AMP-binding_CS"/>
</dbReference>
<dbReference type="SMART" id="SM00825">
    <property type="entry name" value="PKS_KS"/>
    <property type="match status" value="1"/>
</dbReference>
<gene>
    <name evidence="7" type="ORF">EJ04DRAFT_577678</name>
</gene>
<dbReference type="GO" id="GO:0031177">
    <property type="term" value="F:phosphopantetheine binding"/>
    <property type="evidence" value="ECO:0007669"/>
    <property type="project" value="TreeGrafter"/>
</dbReference>
<dbReference type="InterPro" id="IPR009081">
    <property type="entry name" value="PP-bd_ACP"/>
</dbReference>
<dbReference type="PROSITE" id="PS00455">
    <property type="entry name" value="AMP_BINDING"/>
    <property type="match status" value="1"/>
</dbReference>
<dbReference type="OrthoDB" id="3674111at2759"/>
<organism evidence="7 8">
    <name type="scientific">Polyplosphaeria fusca</name>
    <dbReference type="NCBI Taxonomy" id="682080"/>
    <lineage>
        <taxon>Eukaryota</taxon>
        <taxon>Fungi</taxon>
        <taxon>Dikarya</taxon>
        <taxon>Ascomycota</taxon>
        <taxon>Pezizomycotina</taxon>
        <taxon>Dothideomycetes</taxon>
        <taxon>Pleosporomycetidae</taxon>
        <taxon>Pleosporales</taxon>
        <taxon>Tetraplosphaeriaceae</taxon>
        <taxon>Polyplosphaeria</taxon>
    </lineage>
</organism>